<evidence type="ECO:0000256" key="3">
    <source>
        <dbReference type="ARBA" id="ARBA00022723"/>
    </source>
</evidence>
<feature type="domain" description="Peptidase M20 dimerisation" evidence="6">
    <location>
        <begin position="206"/>
        <end position="344"/>
    </location>
</feature>
<evidence type="ECO:0000256" key="1">
    <source>
        <dbReference type="ARBA" id="ARBA00006247"/>
    </source>
</evidence>
<keyword evidence="4" id="KW-0378">Hydrolase</keyword>
<evidence type="ECO:0000256" key="5">
    <source>
        <dbReference type="ARBA" id="ARBA00022833"/>
    </source>
</evidence>
<dbReference type="InterPro" id="IPR047177">
    <property type="entry name" value="Pept_M20A"/>
</dbReference>
<comment type="similarity">
    <text evidence="1">Belongs to the peptidase M20A family.</text>
</comment>
<dbReference type="InterPro" id="IPR002933">
    <property type="entry name" value="Peptidase_M20"/>
</dbReference>
<gene>
    <name evidence="7" type="ORF">LJD61_07860</name>
</gene>
<dbReference type="EMBL" id="JAJEKE010000005">
    <property type="protein sequence ID" value="MCQ1529469.1"/>
    <property type="molecule type" value="Genomic_DNA"/>
</dbReference>
<dbReference type="SUPFAM" id="SSF55031">
    <property type="entry name" value="Bacterial exopeptidase dimerisation domain"/>
    <property type="match status" value="1"/>
</dbReference>
<dbReference type="RefSeq" id="WP_255226987.1">
    <property type="nucleotide sequence ID" value="NZ_JAJEKE010000005.1"/>
</dbReference>
<sequence length="451" mass="50265">MSDSNIEKSFDLNSAVQHLADSIKIKTISYPDHEKMDFKLFDEFLLFLENTYPNIKKACKKELVNGYCPIYIWESQGNSNKPVLLLGHYDVVPIEKDSEADWEEAPFSGTIKDDHIWGRGSLDDKNQVIAVMEAVEHLISNGFKPERDIYMVFGFDEEIGGMRGAEEAARIFRERNIEFECVIDEGGCIITDMLEGLTVPAAIIGIAEKGSTNIKITVEDKGGHSSMPPGSTAIGTIARIISNVENNPMPARLTMPVKEMLKTMAPYMKEKKFVLKNIDRLFPIISSMLAKSPLTNALIRTTIAFTMNGGGDAPNVLPQKAWTVANLRVLQGDSVDSTLEHIKKVNPGINFQIEKMLAEEPSEISSIDSEPYKILGSIINGIYPEAVIVPYLMIGGTDSRKYLGSCKNIYRFSAVILTKKDNASIHSSNERISIINFSNMICFYIRFLSLN</sequence>
<dbReference type="Gene3D" id="3.30.70.360">
    <property type="match status" value="1"/>
</dbReference>
<keyword evidence="3" id="KW-0479">Metal-binding</keyword>
<evidence type="ECO:0000256" key="4">
    <source>
        <dbReference type="ARBA" id="ARBA00022801"/>
    </source>
</evidence>
<dbReference type="Pfam" id="PF07687">
    <property type="entry name" value="M20_dimer"/>
    <property type="match status" value="1"/>
</dbReference>
<dbReference type="SUPFAM" id="SSF53187">
    <property type="entry name" value="Zn-dependent exopeptidases"/>
    <property type="match status" value="1"/>
</dbReference>
<evidence type="ECO:0000313" key="8">
    <source>
        <dbReference type="Proteomes" id="UP001651880"/>
    </source>
</evidence>
<evidence type="ECO:0000259" key="6">
    <source>
        <dbReference type="Pfam" id="PF07687"/>
    </source>
</evidence>
<name>A0ABT1NDY5_9FIRM</name>
<organism evidence="7 8">
    <name type="scientific">Lutispora saccharofermentans</name>
    <dbReference type="NCBI Taxonomy" id="3024236"/>
    <lineage>
        <taxon>Bacteria</taxon>
        <taxon>Bacillati</taxon>
        <taxon>Bacillota</taxon>
        <taxon>Clostridia</taxon>
        <taxon>Lutisporales</taxon>
        <taxon>Lutisporaceae</taxon>
        <taxon>Lutispora</taxon>
    </lineage>
</organism>
<evidence type="ECO:0000256" key="2">
    <source>
        <dbReference type="ARBA" id="ARBA00022670"/>
    </source>
</evidence>
<dbReference type="PANTHER" id="PTHR45962">
    <property type="entry name" value="N-FATTY-ACYL-AMINO ACID SYNTHASE/HYDROLASE PM20D1"/>
    <property type="match status" value="1"/>
</dbReference>
<dbReference type="Gene3D" id="3.40.630.10">
    <property type="entry name" value="Zn peptidases"/>
    <property type="match status" value="1"/>
</dbReference>
<protein>
    <submittedName>
        <fullName evidence="7">M20/M25/M40 family metallo-hydrolase</fullName>
    </submittedName>
</protein>
<accession>A0ABT1NDY5</accession>
<comment type="caution">
    <text evidence="7">The sequence shown here is derived from an EMBL/GenBank/DDBJ whole genome shotgun (WGS) entry which is preliminary data.</text>
</comment>
<reference evidence="7 8" key="1">
    <citation type="submission" date="2021-10" db="EMBL/GenBank/DDBJ databases">
        <title>Lutispora strain m25 sp. nov., a thermophilic, non-spore-forming bacterium isolated from a lab-scale methanogenic bioreactor digesting anaerobic sludge.</title>
        <authorList>
            <person name="El Houari A."/>
            <person name="Mcdonald J."/>
        </authorList>
    </citation>
    <scope>NUCLEOTIDE SEQUENCE [LARGE SCALE GENOMIC DNA]</scope>
    <source>
        <strain evidence="8">m25</strain>
    </source>
</reference>
<dbReference type="Pfam" id="PF01546">
    <property type="entry name" value="Peptidase_M20"/>
    <property type="match status" value="1"/>
</dbReference>
<dbReference type="InterPro" id="IPR001261">
    <property type="entry name" value="ArgE/DapE_CS"/>
</dbReference>
<evidence type="ECO:0000313" key="7">
    <source>
        <dbReference type="EMBL" id="MCQ1529469.1"/>
    </source>
</evidence>
<dbReference type="Proteomes" id="UP001651880">
    <property type="component" value="Unassembled WGS sequence"/>
</dbReference>
<keyword evidence="5" id="KW-0862">Zinc</keyword>
<dbReference type="InterPro" id="IPR011650">
    <property type="entry name" value="Peptidase_M20_dimer"/>
</dbReference>
<dbReference type="PANTHER" id="PTHR45962:SF1">
    <property type="entry name" value="N-FATTY-ACYL-AMINO ACID SYNTHASE_HYDROLASE PM20D1"/>
    <property type="match status" value="1"/>
</dbReference>
<keyword evidence="8" id="KW-1185">Reference proteome</keyword>
<dbReference type="Gene3D" id="1.10.150.900">
    <property type="match status" value="1"/>
</dbReference>
<keyword evidence="2" id="KW-0645">Protease</keyword>
<dbReference type="InterPro" id="IPR036264">
    <property type="entry name" value="Bact_exopeptidase_dim_dom"/>
</dbReference>
<dbReference type="PROSITE" id="PS00758">
    <property type="entry name" value="ARGE_DAPE_CPG2_1"/>
    <property type="match status" value="1"/>
</dbReference>
<proteinExistence type="inferred from homology"/>